<dbReference type="EMBL" id="CP019288">
    <property type="protein sequence ID" value="QHI38457.1"/>
    <property type="molecule type" value="Genomic_DNA"/>
</dbReference>
<name>A0A7L4ZPQ9_9FLAO</name>
<dbReference type="RefSeq" id="WP_160131006.1">
    <property type="nucleotide sequence ID" value="NZ_CP019288.1"/>
</dbReference>
<reference evidence="1 2" key="1">
    <citation type="journal article" date="2013" name="Int. J. Syst. Evol. Microbiol.">
        <title>Kordia antarctica sp. nov., isolated from Antarctic seawater.</title>
        <authorList>
            <person name="Baek K."/>
            <person name="Choi A."/>
            <person name="Kang I."/>
            <person name="Lee K."/>
            <person name="Cho J.C."/>
        </authorList>
    </citation>
    <scope>NUCLEOTIDE SEQUENCE [LARGE SCALE GENOMIC DNA]</scope>
    <source>
        <strain evidence="1 2">IMCC3317</strain>
    </source>
</reference>
<dbReference type="OrthoDB" id="1443917at2"/>
<dbReference type="KEGG" id="kan:IMCC3317_38500"/>
<dbReference type="AlphaFoldDB" id="A0A7L4ZPQ9"/>
<gene>
    <name evidence="1" type="ORF">IMCC3317_38500</name>
</gene>
<proteinExistence type="predicted"/>
<protein>
    <submittedName>
        <fullName evidence="1">Uncharacterized protein</fullName>
    </submittedName>
</protein>
<sequence>MYTIEKAYLITEQLRKFTTGYTHHVVGHFANIDFWIHEVIEALKAIDEHKKRFDNIYNTQKYWTEEHGTIVHGYCQICNGRCEFSDGKPTLPKLKYKSEKIDSRRELVDAAYFFLARCYRIGLLTSEDLKKRCDSIGTSIDPNDLD</sequence>
<evidence type="ECO:0000313" key="2">
    <source>
        <dbReference type="Proteomes" id="UP000464657"/>
    </source>
</evidence>
<evidence type="ECO:0000313" key="1">
    <source>
        <dbReference type="EMBL" id="QHI38457.1"/>
    </source>
</evidence>
<dbReference type="Proteomes" id="UP000464657">
    <property type="component" value="Chromosome"/>
</dbReference>
<keyword evidence="2" id="KW-1185">Reference proteome</keyword>
<accession>A0A7L4ZPQ9</accession>
<organism evidence="1 2">
    <name type="scientific">Kordia antarctica</name>
    <dbReference type="NCBI Taxonomy" id="1218801"/>
    <lineage>
        <taxon>Bacteria</taxon>
        <taxon>Pseudomonadati</taxon>
        <taxon>Bacteroidota</taxon>
        <taxon>Flavobacteriia</taxon>
        <taxon>Flavobacteriales</taxon>
        <taxon>Flavobacteriaceae</taxon>
        <taxon>Kordia</taxon>
    </lineage>
</organism>